<evidence type="ECO:0000256" key="4">
    <source>
        <dbReference type="ARBA" id="ARBA00022679"/>
    </source>
</evidence>
<evidence type="ECO:0000256" key="2">
    <source>
        <dbReference type="ARBA" id="ARBA00012438"/>
    </source>
</evidence>
<dbReference type="EC" id="2.7.13.3" evidence="2"/>
<evidence type="ECO:0000256" key="8">
    <source>
        <dbReference type="ARBA" id="ARBA00023012"/>
    </source>
</evidence>
<name>A0A212JNZ5_9BACT</name>
<organism evidence="11">
    <name type="scientific">uncultured Dysgonomonas sp</name>
    <dbReference type="NCBI Taxonomy" id="206096"/>
    <lineage>
        <taxon>Bacteria</taxon>
        <taxon>Pseudomonadati</taxon>
        <taxon>Bacteroidota</taxon>
        <taxon>Bacteroidia</taxon>
        <taxon>Bacteroidales</taxon>
        <taxon>Dysgonomonadaceae</taxon>
        <taxon>Dysgonomonas</taxon>
        <taxon>environmental samples</taxon>
    </lineage>
</organism>
<dbReference type="PANTHER" id="PTHR43065:SF10">
    <property type="entry name" value="PEROXIDE STRESS-ACTIVATED HISTIDINE KINASE MAK3"/>
    <property type="match status" value="1"/>
</dbReference>
<dbReference type="InterPro" id="IPR005467">
    <property type="entry name" value="His_kinase_dom"/>
</dbReference>
<dbReference type="AlphaFoldDB" id="A0A212JNZ5"/>
<comment type="catalytic activity">
    <reaction evidence="1">
        <text>ATP + protein L-histidine = ADP + protein N-phospho-L-histidine.</text>
        <dbReference type="EC" id="2.7.13.3"/>
    </reaction>
</comment>
<proteinExistence type="predicted"/>
<keyword evidence="9" id="KW-0472">Membrane</keyword>
<dbReference type="PRINTS" id="PR00344">
    <property type="entry name" value="BCTRLSENSOR"/>
</dbReference>
<keyword evidence="4" id="KW-0808">Transferase</keyword>
<dbReference type="EMBL" id="FLUL01000001">
    <property type="protein sequence ID" value="SBW01120.1"/>
    <property type="molecule type" value="Genomic_DNA"/>
</dbReference>
<keyword evidence="8" id="KW-0902">Two-component regulatory system</keyword>
<evidence type="ECO:0000313" key="11">
    <source>
        <dbReference type="EMBL" id="SBW01120.1"/>
    </source>
</evidence>
<dbReference type="GO" id="GO:0000160">
    <property type="term" value="P:phosphorelay signal transduction system"/>
    <property type="evidence" value="ECO:0007669"/>
    <property type="project" value="UniProtKB-KW"/>
</dbReference>
<gene>
    <name evidence="11" type="ORF">KL86DYS2_11971</name>
</gene>
<evidence type="ECO:0000256" key="9">
    <source>
        <dbReference type="SAM" id="Phobius"/>
    </source>
</evidence>
<sequence length="383" mass="44150">MKLFENNKILFRYLFVVIALLIVVASLIVSHFLVENLSKEERNKIEIWAEATKEMASNAENMNMNLVAQILKSNTTIPVILYDKKENFYTSANIDLPELDDQIFLKQRAESFKKRHEPIIIEAEGFDQYIYYDDSYTLKQLQLYPYVQLGVLFIFMITAFFALFTTMRMEQDRLWVGLSKETAHQLGTPISSLLAWLEYLKLKETDQSIVRDMEKDVDRLQMITDRFSKIGSVPALESQNMVDIIHRSIAYLEKRISKKVVFVVELSDKPLYAQVNEPLLSWVIENLTKNAVDAMGGQGQIIYRLFEKGKFVSLDIQDTGKGIPKSKFRTIFNPGYTTKSRGWGLGLSLAKRIIESYHKGRIYVKTSEIGVGTTFCIELKKAE</sequence>
<reference evidence="11" key="1">
    <citation type="submission" date="2016-04" db="EMBL/GenBank/DDBJ databases">
        <authorList>
            <person name="Evans L.H."/>
            <person name="Alamgir A."/>
            <person name="Owens N."/>
            <person name="Weber N.D."/>
            <person name="Virtaneva K."/>
            <person name="Barbian K."/>
            <person name="Babar A."/>
            <person name="Rosenke K."/>
        </authorList>
    </citation>
    <scope>NUCLEOTIDE SEQUENCE</scope>
    <source>
        <strain evidence="11">86-2</strain>
    </source>
</reference>
<dbReference type="GO" id="GO:0005524">
    <property type="term" value="F:ATP binding"/>
    <property type="evidence" value="ECO:0007669"/>
    <property type="project" value="UniProtKB-KW"/>
</dbReference>
<dbReference type="InterPro" id="IPR003594">
    <property type="entry name" value="HATPase_dom"/>
</dbReference>
<keyword evidence="9" id="KW-0812">Transmembrane</keyword>
<dbReference type="PANTHER" id="PTHR43065">
    <property type="entry name" value="SENSOR HISTIDINE KINASE"/>
    <property type="match status" value="1"/>
</dbReference>
<feature type="transmembrane region" description="Helical" evidence="9">
    <location>
        <begin position="143"/>
        <end position="164"/>
    </location>
</feature>
<evidence type="ECO:0000256" key="6">
    <source>
        <dbReference type="ARBA" id="ARBA00022777"/>
    </source>
</evidence>
<dbReference type="Gene3D" id="3.30.565.10">
    <property type="entry name" value="Histidine kinase-like ATPase, C-terminal domain"/>
    <property type="match status" value="1"/>
</dbReference>
<evidence type="ECO:0000256" key="5">
    <source>
        <dbReference type="ARBA" id="ARBA00022741"/>
    </source>
</evidence>
<keyword evidence="5" id="KW-0547">Nucleotide-binding</keyword>
<feature type="domain" description="Histidine kinase" evidence="10">
    <location>
        <begin position="181"/>
        <end position="383"/>
    </location>
</feature>
<dbReference type="PROSITE" id="PS50109">
    <property type="entry name" value="HIS_KIN"/>
    <property type="match status" value="1"/>
</dbReference>
<dbReference type="Pfam" id="PF02518">
    <property type="entry name" value="HATPase_c"/>
    <property type="match status" value="1"/>
</dbReference>
<dbReference type="InterPro" id="IPR004358">
    <property type="entry name" value="Sig_transdc_His_kin-like_C"/>
</dbReference>
<dbReference type="SMART" id="SM00387">
    <property type="entry name" value="HATPase_c"/>
    <property type="match status" value="1"/>
</dbReference>
<evidence type="ECO:0000256" key="7">
    <source>
        <dbReference type="ARBA" id="ARBA00022840"/>
    </source>
</evidence>
<dbReference type="GO" id="GO:0004673">
    <property type="term" value="F:protein histidine kinase activity"/>
    <property type="evidence" value="ECO:0007669"/>
    <property type="project" value="UniProtKB-EC"/>
</dbReference>
<feature type="transmembrane region" description="Helical" evidence="9">
    <location>
        <begin position="12"/>
        <end position="34"/>
    </location>
</feature>
<dbReference type="InterPro" id="IPR036890">
    <property type="entry name" value="HATPase_C_sf"/>
</dbReference>
<keyword evidence="6" id="KW-0418">Kinase</keyword>
<dbReference type="RefSeq" id="WP_296949512.1">
    <property type="nucleotide sequence ID" value="NZ_LT599021.1"/>
</dbReference>
<accession>A0A212JNZ5</accession>
<keyword evidence="7" id="KW-0067">ATP-binding</keyword>
<evidence type="ECO:0000256" key="3">
    <source>
        <dbReference type="ARBA" id="ARBA00022553"/>
    </source>
</evidence>
<keyword evidence="9" id="KW-1133">Transmembrane helix</keyword>
<evidence type="ECO:0000259" key="10">
    <source>
        <dbReference type="PROSITE" id="PS50109"/>
    </source>
</evidence>
<dbReference type="SUPFAM" id="SSF55874">
    <property type="entry name" value="ATPase domain of HSP90 chaperone/DNA topoisomerase II/histidine kinase"/>
    <property type="match status" value="1"/>
</dbReference>
<protein>
    <recommendedName>
        <fullName evidence="2">histidine kinase</fullName>
        <ecNumber evidence="2">2.7.13.3</ecNumber>
    </recommendedName>
</protein>
<evidence type="ECO:0000256" key="1">
    <source>
        <dbReference type="ARBA" id="ARBA00000085"/>
    </source>
</evidence>
<keyword evidence="3" id="KW-0597">Phosphoprotein</keyword>